<feature type="transmembrane region" description="Helical" evidence="1">
    <location>
        <begin position="74"/>
        <end position="99"/>
    </location>
</feature>
<dbReference type="EMBL" id="CP081051">
    <property type="protein sequence ID" value="UWQ39838.1"/>
    <property type="molecule type" value="Genomic_DNA"/>
</dbReference>
<evidence type="ECO:0000313" key="4">
    <source>
        <dbReference type="Proteomes" id="UP000051326"/>
    </source>
</evidence>
<feature type="transmembrane region" description="Helical" evidence="1">
    <location>
        <begin position="41"/>
        <end position="62"/>
    </location>
</feature>
<dbReference type="STRING" id="1396826.PHA8399_02812"/>
<dbReference type="RefSeq" id="WP_058286737.1">
    <property type="nucleotide sequence ID" value="NZ_CP041159.1"/>
</dbReference>
<organism evidence="2 4">
    <name type="scientific">Leisingera aquaemixtae</name>
    <dbReference type="NCBI Taxonomy" id="1396826"/>
    <lineage>
        <taxon>Bacteria</taxon>
        <taxon>Pseudomonadati</taxon>
        <taxon>Pseudomonadota</taxon>
        <taxon>Alphaproteobacteria</taxon>
        <taxon>Rhodobacterales</taxon>
        <taxon>Roseobacteraceae</taxon>
        <taxon>Leisingera</taxon>
    </lineage>
</organism>
<dbReference type="Proteomes" id="UP000051326">
    <property type="component" value="Unassembled WGS sequence"/>
</dbReference>
<sequence length="124" mass="12786">MYINGFDDRIDRVDWQPSAVPTRKVVDSVLGSRQPRQPRSAVLSLAGAVTGLVIGVGLKGMVLPGSPWGPGTGLAGAIGGSLALAGLAASVPGALFAAVKGQQAPRLMQFASMNLLMIMMVLWS</sequence>
<keyword evidence="5" id="KW-1185">Reference proteome</keyword>
<evidence type="ECO:0000256" key="1">
    <source>
        <dbReference type="SAM" id="Phobius"/>
    </source>
</evidence>
<accession>A0A0P1HAY7</accession>
<gene>
    <name evidence="3" type="ORF">K3718_09540</name>
    <name evidence="2" type="ORF">PHA8399_02812</name>
</gene>
<dbReference type="EMBL" id="CYSR01000030">
    <property type="protein sequence ID" value="CUI00677.1"/>
    <property type="molecule type" value="Genomic_DNA"/>
</dbReference>
<name>A0A0P1HAY7_9RHOB</name>
<reference evidence="3" key="2">
    <citation type="submission" date="2021-08" db="EMBL/GenBank/DDBJ databases">
        <authorList>
            <person name="Nwanade C."/>
            <person name="Wang M."/>
            <person name="Masoudi A."/>
            <person name="Yu Z."/>
            <person name="Liu J."/>
        </authorList>
    </citation>
    <scope>NUCLEOTIDE SEQUENCE</scope>
    <source>
        <strain evidence="3">S166</strain>
    </source>
</reference>
<keyword evidence="1" id="KW-0472">Membrane</keyword>
<proteinExistence type="predicted"/>
<dbReference type="AlphaFoldDB" id="A0A0P1HAY7"/>
<keyword evidence="1" id="KW-1133">Transmembrane helix</keyword>
<keyword evidence="1" id="KW-0812">Transmembrane</keyword>
<reference evidence="2 4" key="1">
    <citation type="submission" date="2015-09" db="EMBL/GenBank/DDBJ databases">
        <authorList>
            <consortium name="Swine Surveillance"/>
        </authorList>
    </citation>
    <scope>NUCLEOTIDE SEQUENCE [LARGE SCALE GENOMIC DNA]</scope>
    <source>
        <strain evidence="2 4">CECT 8399</strain>
    </source>
</reference>
<evidence type="ECO:0000313" key="3">
    <source>
        <dbReference type="EMBL" id="UWQ39838.1"/>
    </source>
</evidence>
<dbReference type="Proteomes" id="UP001058514">
    <property type="component" value="Chromosome"/>
</dbReference>
<evidence type="ECO:0000313" key="2">
    <source>
        <dbReference type="EMBL" id="CUI00677.1"/>
    </source>
</evidence>
<evidence type="ECO:0000313" key="5">
    <source>
        <dbReference type="Proteomes" id="UP001058514"/>
    </source>
</evidence>
<protein>
    <submittedName>
        <fullName evidence="2">Uncharacterized protein</fullName>
    </submittedName>
</protein>